<evidence type="ECO:0000313" key="1">
    <source>
        <dbReference type="EMBL" id="OMP08872.1"/>
    </source>
</evidence>
<dbReference type="Proteomes" id="UP000187203">
    <property type="component" value="Unassembled WGS sequence"/>
</dbReference>
<proteinExistence type="predicted"/>
<sequence length="85" mass="9733">MIKKWNVEFGRADLKKIGVNEGVTHCIDLPCSRVIVMIELSKRAYFSTGLSYDETFCASRKLSIFARLLFIYDVLQVGISDLQDR</sequence>
<name>A0A1R3KP63_9ROSI</name>
<dbReference type="EMBL" id="AWUE01012576">
    <property type="protein sequence ID" value="OMP08872.1"/>
    <property type="molecule type" value="Genomic_DNA"/>
</dbReference>
<comment type="caution">
    <text evidence="1">The sequence shown here is derived from an EMBL/GenBank/DDBJ whole genome shotgun (WGS) entry which is preliminary data.</text>
</comment>
<dbReference type="AlphaFoldDB" id="A0A1R3KP63"/>
<accession>A0A1R3KP63</accession>
<evidence type="ECO:0000313" key="2">
    <source>
        <dbReference type="Proteomes" id="UP000187203"/>
    </source>
</evidence>
<gene>
    <name evidence="1" type="ORF">COLO4_06039</name>
</gene>
<reference evidence="2" key="1">
    <citation type="submission" date="2013-09" db="EMBL/GenBank/DDBJ databases">
        <title>Corchorus olitorius genome sequencing.</title>
        <authorList>
            <person name="Alam M."/>
            <person name="Haque M.S."/>
            <person name="Islam M.S."/>
            <person name="Emdad E.M."/>
            <person name="Islam M.M."/>
            <person name="Ahmed B."/>
            <person name="Halim A."/>
            <person name="Hossen Q.M.M."/>
            <person name="Hossain M.Z."/>
            <person name="Ahmed R."/>
            <person name="Khan M.M."/>
            <person name="Islam R."/>
            <person name="Rashid M.M."/>
            <person name="Khan S.A."/>
            <person name="Rahman M.S."/>
            <person name="Alam M."/>
            <person name="Yahiya A.S."/>
            <person name="Khan M.S."/>
            <person name="Azam M.S."/>
            <person name="Haque T."/>
            <person name="Lashkar M.Z.H."/>
            <person name="Akhand A.I."/>
            <person name="Morshed G."/>
            <person name="Roy S."/>
            <person name="Uddin K.S."/>
            <person name="Rabeya T."/>
            <person name="Hossain A.S."/>
            <person name="Chowdhury A."/>
            <person name="Snigdha A.R."/>
            <person name="Mortoza M.S."/>
            <person name="Matin S.A."/>
            <person name="Hoque S.M.E."/>
            <person name="Islam M.K."/>
            <person name="Roy D.K."/>
            <person name="Haider R."/>
            <person name="Moosa M.M."/>
            <person name="Elias S.M."/>
            <person name="Hasan A.M."/>
            <person name="Jahan S."/>
            <person name="Shafiuddin M."/>
            <person name="Mahmood N."/>
            <person name="Shommy N.S."/>
        </authorList>
    </citation>
    <scope>NUCLEOTIDE SEQUENCE [LARGE SCALE GENOMIC DNA]</scope>
    <source>
        <strain evidence="2">cv. O-4</strain>
    </source>
</reference>
<protein>
    <submittedName>
        <fullName evidence="1">Uncharacterized protein</fullName>
    </submittedName>
</protein>
<organism evidence="1 2">
    <name type="scientific">Corchorus olitorius</name>
    <dbReference type="NCBI Taxonomy" id="93759"/>
    <lineage>
        <taxon>Eukaryota</taxon>
        <taxon>Viridiplantae</taxon>
        <taxon>Streptophyta</taxon>
        <taxon>Embryophyta</taxon>
        <taxon>Tracheophyta</taxon>
        <taxon>Spermatophyta</taxon>
        <taxon>Magnoliopsida</taxon>
        <taxon>eudicotyledons</taxon>
        <taxon>Gunneridae</taxon>
        <taxon>Pentapetalae</taxon>
        <taxon>rosids</taxon>
        <taxon>malvids</taxon>
        <taxon>Malvales</taxon>
        <taxon>Malvaceae</taxon>
        <taxon>Grewioideae</taxon>
        <taxon>Apeibeae</taxon>
        <taxon>Corchorus</taxon>
    </lineage>
</organism>
<keyword evidence="2" id="KW-1185">Reference proteome</keyword>